<comment type="function">
    <text evidence="11">Part of the Sec protein translocase complex. Interacts with the SecYEG preprotein conducting channel. Has a central role in coupling the hydrolysis of ATP to the transfer of proteins into and across the cell membrane, serving as an ATP-driven molecular motor driving the stepwise translocation of polypeptide chains across the membrane.</text>
</comment>
<accession>A0ABW5VYG6</accession>
<keyword evidence="3 11" id="KW-0813">Transport</keyword>
<evidence type="ECO:0000256" key="9">
    <source>
        <dbReference type="ARBA" id="ARBA00023010"/>
    </source>
</evidence>
<dbReference type="HAMAP" id="MF_01382">
    <property type="entry name" value="SecA"/>
    <property type="match status" value="1"/>
</dbReference>
<feature type="domain" description="SecA family profile" evidence="13">
    <location>
        <begin position="10"/>
        <end position="606"/>
    </location>
</feature>
<evidence type="ECO:0000259" key="13">
    <source>
        <dbReference type="PROSITE" id="PS51196"/>
    </source>
</evidence>
<dbReference type="InterPro" id="IPR026389">
    <property type="entry name" value="SecA_Actinobact-type"/>
</dbReference>
<dbReference type="SUPFAM" id="SSF81886">
    <property type="entry name" value="Helical scaffold and wing domains of SecA"/>
    <property type="match status" value="1"/>
</dbReference>
<dbReference type="InterPro" id="IPR000185">
    <property type="entry name" value="SecA"/>
</dbReference>
<dbReference type="SMART" id="SM00958">
    <property type="entry name" value="SecA_PP_bind"/>
    <property type="match status" value="1"/>
</dbReference>
<keyword evidence="7 11" id="KW-0653">Protein transport</keyword>
<dbReference type="InterPro" id="IPR011130">
    <property type="entry name" value="SecA_preprotein_X-link_dom"/>
</dbReference>
<evidence type="ECO:0000256" key="6">
    <source>
        <dbReference type="ARBA" id="ARBA00022840"/>
    </source>
</evidence>
<dbReference type="InterPro" id="IPR011115">
    <property type="entry name" value="SecA_DEAD"/>
</dbReference>
<dbReference type="Pfam" id="PF01043">
    <property type="entry name" value="SecA_PP_bind"/>
    <property type="match status" value="1"/>
</dbReference>
<dbReference type="PRINTS" id="PR00906">
    <property type="entry name" value="SECA"/>
</dbReference>
<comment type="subunit">
    <text evidence="11">Monomer and homodimer. Part of the essential Sec protein translocation apparatus which comprises SecA, SecYEG and auxiliary proteins SecDF. Other proteins may also be involved.</text>
</comment>
<dbReference type="Pfam" id="PF07517">
    <property type="entry name" value="SecA_DEAD"/>
    <property type="match status" value="1"/>
</dbReference>
<dbReference type="PROSITE" id="PS51196">
    <property type="entry name" value="SECA_MOTOR_DEAD"/>
    <property type="match status" value="1"/>
</dbReference>
<dbReference type="InterPro" id="IPR036670">
    <property type="entry name" value="SecA_X-link_sf"/>
</dbReference>
<protein>
    <recommendedName>
        <fullName evidence="11">Protein translocase subunit SecA</fullName>
        <ecNumber evidence="11">7.4.2.8</ecNumber>
    </recommendedName>
</protein>
<dbReference type="InterPro" id="IPR036266">
    <property type="entry name" value="SecA_Wing/Scaffold_sf"/>
</dbReference>
<comment type="caution">
    <text evidence="14">The sequence shown here is derived from an EMBL/GenBank/DDBJ whole genome shotgun (WGS) entry which is preliminary data.</text>
</comment>
<evidence type="ECO:0000256" key="11">
    <source>
        <dbReference type="HAMAP-Rule" id="MF_01382"/>
    </source>
</evidence>
<evidence type="ECO:0000313" key="14">
    <source>
        <dbReference type="EMBL" id="MFD2795146.1"/>
    </source>
</evidence>
<keyword evidence="6 11" id="KW-0067">ATP-binding</keyword>
<feature type="binding site" evidence="11">
    <location>
        <position position="504"/>
    </location>
    <ligand>
        <name>ATP</name>
        <dbReference type="ChEBI" id="CHEBI:30616"/>
    </ligand>
</feature>
<evidence type="ECO:0000313" key="15">
    <source>
        <dbReference type="Proteomes" id="UP001597479"/>
    </source>
</evidence>
<reference evidence="15" key="1">
    <citation type="journal article" date="2019" name="Int. J. Syst. Evol. Microbiol.">
        <title>The Global Catalogue of Microorganisms (GCM) 10K type strain sequencing project: providing services to taxonomists for standard genome sequencing and annotation.</title>
        <authorList>
            <consortium name="The Broad Institute Genomics Platform"/>
            <consortium name="The Broad Institute Genome Sequencing Center for Infectious Disease"/>
            <person name="Wu L."/>
            <person name="Ma J."/>
        </authorList>
    </citation>
    <scope>NUCLEOTIDE SEQUENCE [LARGE SCALE GENOMIC DNA]</scope>
    <source>
        <strain evidence="15">CCM 7044</strain>
    </source>
</reference>
<evidence type="ECO:0000256" key="2">
    <source>
        <dbReference type="ARBA" id="ARBA00007650"/>
    </source>
</evidence>
<dbReference type="Gene3D" id="1.10.3060.10">
    <property type="entry name" value="Helical scaffold and wing domains of SecA"/>
    <property type="match status" value="1"/>
</dbReference>
<feature type="binding site" evidence="11">
    <location>
        <position position="96"/>
    </location>
    <ligand>
        <name>ATP</name>
        <dbReference type="ChEBI" id="CHEBI:30616"/>
    </ligand>
</feature>
<dbReference type="SUPFAM" id="SSF81767">
    <property type="entry name" value="Pre-protein crosslinking domain of SecA"/>
    <property type="match status" value="1"/>
</dbReference>
<keyword evidence="5 11" id="KW-0547">Nucleotide-binding</keyword>
<feature type="domain" description="Helicase ATP-binding" evidence="12">
    <location>
        <begin position="98"/>
        <end position="258"/>
    </location>
</feature>
<dbReference type="EC" id="7.4.2.8" evidence="11"/>
<evidence type="ECO:0000256" key="7">
    <source>
        <dbReference type="ARBA" id="ARBA00022927"/>
    </source>
</evidence>
<comment type="subcellular location">
    <subcellularLocation>
        <location evidence="11">Cell membrane</location>
        <topology evidence="11">Peripheral membrane protein</topology>
        <orientation evidence="11">Cytoplasmic side</orientation>
    </subcellularLocation>
    <subcellularLocation>
        <location evidence="11">Cytoplasm</location>
    </subcellularLocation>
    <subcellularLocation>
        <location evidence="1">Membrane</location>
        <topology evidence="1">Peripheral membrane protein</topology>
    </subcellularLocation>
    <text evidence="11">Distribution is 50-50.</text>
</comment>
<keyword evidence="15" id="KW-1185">Reference proteome</keyword>
<dbReference type="Gene3D" id="3.90.1440.10">
    <property type="entry name" value="SecA, preprotein cross-linking domain"/>
    <property type="match status" value="1"/>
</dbReference>
<dbReference type="EMBL" id="JBHUOG010000002">
    <property type="protein sequence ID" value="MFD2795146.1"/>
    <property type="molecule type" value="Genomic_DNA"/>
</dbReference>
<dbReference type="SMART" id="SM00957">
    <property type="entry name" value="SecA_DEAD"/>
    <property type="match status" value="1"/>
</dbReference>
<dbReference type="RefSeq" id="WP_377184939.1">
    <property type="nucleotide sequence ID" value="NZ_JBHUOG010000002.1"/>
</dbReference>
<dbReference type="SUPFAM" id="SSF52540">
    <property type="entry name" value="P-loop containing nucleoside triphosphate hydrolases"/>
    <property type="match status" value="2"/>
</dbReference>
<dbReference type="Proteomes" id="UP001597479">
    <property type="component" value="Unassembled WGS sequence"/>
</dbReference>
<keyword evidence="4 11" id="KW-1003">Cell membrane</keyword>
<dbReference type="NCBIfam" id="TIGR04221">
    <property type="entry name" value="SecA2_Mycobac"/>
    <property type="match status" value="1"/>
</dbReference>
<dbReference type="InterPro" id="IPR011116">
    <property type="entry name" value="SecA_Wing/Scaffold"/>
</dbReference>
<dbReference type="Pfam" id="PF07516">
    <property type="entry name" value="SecA_SW"/>
    <property type="match status" value="1"/>
</dbReference>
<keyword evidence="8 11" id="KW-1278">Translocase</keyword>
<dbReference type="CDD" id="cd18803">
    <property type="entry name" value="SF2_C_secA"/>
    <property type="match status" value="1"/>
</dbReference>
<organism evidence="14 15">
    <name type="scientific">Promicromonospora vindobonensis</name>
    <dbReference type="NCBI Taxonomy" id="195748"/>
    <lineage>
        <taxon>Bacteria</taxon>
        <taxon>Bacillati</taxon>
        <taxon>Actinomycetota</taxon>
        <taxon>Actinomycetes</taxon>
        <taxon>Micrococcales</taxon>
        <taxon>Promicromonosporaceae</taxon>
        <taxon>Promicromonospora</taxon>
    </lineage>
</organism>
<evidence type="ECO:0000256" key="8">
    <source>
        <dbReference type="ARBA" id="ARBA00022967"/>
    </source>
</evidence>
<evidence type="ECO:0000256" key="10">
    <source>
        <dbReference type="ARBA" id="ARBA00023136"/>
    </source>
</evidence>
<keyword evidence="11" id="KW-0963">Cytoplasm</keyword>
<evidence type="ECO:0000256" key="1">
    <source>
        <dbReference type="ARBA" id="ARBA00004170"/>
    </source>
</evidence>
<name>A0ABW5VYG6_9MICO</name>
<keyword evidence="10 11" id="KW-0472">Membrane</keyword>
<evidence type="ECO:0000256" key="4">
    <source>
        <dbReference type="ARBA" id="ARBA00022475"/>
    </source>
</evidence>
<dbReference type="InterPro" id="IPR014001">
    <property type="entry name" value="Helicase_ATP-bd"/>
</dbReference>
<comment type="catalytic activity">
    <reaction evidence="11">
        <text>ATP + H2O + cellular proteinSide 1 = ADP + phosphate + cellular proteinSide 2.</text>
        <dbReference type="EC" id="7.4.2.8"/>
    </reaction>
</comment>
<gene>
    <name evidence="14" type="primary">secA2</name>
    <name evidence="11" type="synonym">secA</name>
    <name evidence="14" type="ORF">ACFS27_16430</name>
</gene>
<keyword evidence="9 11" id="KW-0811">Translocation</keyword>
<feature type="binding site" evidence="11">
    <location>
        <begin position="114"/>
        <end position="118"/>
    </location>
    <ligand>
        <name>ATP</name>
        <dbReference type="ChEBI" id="CHEBI:30616"/>
    </ligand>
</feature>
<evidence type="ECO:0000256" key="5">
    <source>
        <dbReference type="ARBA" id="ARBA00022741"/>
    </source>
</evidence>
<dbReference type="InterPro" id="IPR027417">
    <property type="entry name" value="P-loop_NTPase"/>
</dbReference>
<dbReference type="InterPro" id="IPR014018">
    <property type="entry name" value="SecA_motor_DEAD"/>
</dbReference>
<dbReference type="CDD" id="cd17928">
    <property type="entry name" value="DEXDc_SecA"/>
    <property type="match status" value="1"/>
</dbReference>
<dbReference type="Gene3D" id="3.40.50.300">
    <property type="entry name" value="P-loop containing nucleotide triphosphate hydrolases"/>
    <property type="match status" value="3"/>
</dbReference>
<dbReference type="PANTHER" id="PTHR30612">
    <property type="entry name" value="SECA INNER MEMBRANE COMPONENT OF SEC PROTEIN SECRETION SYSTEM"/>
    <property type="match status" value="1"/>
</dbReference>
<dbReference type="PROSITE" id="PS51192">
    <property type="entry name" value="HELICASE_ATP_BIND_1"/>
    <property type="match status" value="1"/>
</dbReference>
<comment type="similarity">
    <text evidence="2 11">Belongs to the SecA family.</text>
</comment>
<dbReference type="Pfam" id="PF21090">
    <property type="entry name" value="P-loop_SecA"/>
    <property type="match status" value="2"/>
</dbReference>
<evidence type="ECO:0000256" key="3">
    <source>
        <dbReference type="ARBA" id="ARBA00022448"/>
    </source>
</evidence>
<sequence>MTMRLRDRSLDAFLRFLTRSERAEAERVVSLVAAARTHASRFAALSDAEIGAEAAGFRRSSGPACPVMRDDEIPRWCALNVEAAQRSLGLRPFDVQLLAAVRMLRGDVIEMATGEGKTLSGALAAAGYVLAGRTVHVLSVNDYLARRDAEWMEPMYRLLGVSVAWVGTGSSPGARRSAYAADVTYAAVSEVGFDVLRDRQCTRGADLVSPRRDVALVDEADSVMVDEARVPLVLAGSGSWTPESDTTLQAARVVDALESGRHFEIDGESRSTWLTSLGETFVETQLGGVDLYGADDRTATAINLALHARALLHRDVHYVVRDERVQLVDPGRGRIATLQRWPDGLQETVEAKEGISASEHTEIMDSITVQGLLNRYRNLCGMTGTARSAAEQLRTFYNGWVSIVPPNVPSRREDEPDRVYATLKTKNDAIVAEIERAHATARPVLVGTLDVAESEELAECLADRGIDCAVLNAKNDADEAGFIARAGELGAVTISTQIAGRGTDIRLGGPDGRDREVVAALGGLYVIGTGHHPSSRLDDQLRGRAGRQGDPGSSVFFTSLEDKQMVGFGDPASIDVEPDMDGRLQGMGVIRAIEHAQRVAEGANLAIHANTWRYSRVIEHQRGLVDEIREQVLHQTEASAVLAQRCPERFQELRESVPAKVLDDAARVIMLYHLDRRWAEHLAFLADLRESIHLNVLAGKDPLAEFNRTAGPAFQAYLDDVYDRSASTFTGSAITADGLDMDAADMNRPTSTWTYMVHDNPFGSALDRIIRGLHTAHKRRVTAWRDALSRINATLRHRRS</sequence>
<evidence type="ECO:0000259" key="12">
    <source>
        <dbReference type="PROSITE" id="PS51192"/>
    </source>
</evidence>
<dbReference type="InterPro" id="IPR044722">
    <property type="entry name" value="SecA_SF2_C"/>
</dbReference>
<proteinExistence type="inferred from homology"/>
<dbReference type="PANTHER" id="PTHR30612:SF0">
    <property type="entry name" value="CHLOROPLAST PROTEIN-TRANSPORTING ATPASE"/>
    <property type="match status" value="1"/>
</dbReference>